<dbReference type="EMBL" id="JRPD02000040">
    <property type="protein sequence ID" value="TLD98116.1"/>
    <property type="molecule type" value="Genomic_DNA"/>
</dbReference>
<protein>
    <submittedName>
        <fullName evidence="1">Uncharacterized protein</fullName>
    </submittedName>
</protein>
<dbReference type="RefSeq" id="WP_052090023.1">
    <property type="nucleotide sequence ID" value="NZ_FZML01000007.1"/>
</dbReference>
<keyword evidence="4" id="KW-1185">Reference proteome</keyword>
<sequence>MQYIYHAITALFLSITLLGCTAAGRFGGSEKQLEAVNQRLEGYKLGNVVAACDGCNFLMQEEISSQNNTINPTSNTLSRAKSGVRVYILEKVSLEDAFIMLLDSNIFARRINKNYKEALIELIKNGGKDFNQTDNERQMEYQAFSSLSFAKRLKSPNSEPKAQLDSIDTIDGDNGSWRYTDSLEAFILDNEIIIIHYYSQNEIWTK</sequence>
<name>A0A377PSI1_9HELI</name>
<proteinExistence type="predicted"/>
<accession>A0A377PSI1</accession>
<dbReference type="AlphaFoldDB" id="A0A377PSI1"/>
<dbReference type="OrthoDB" id="5328330at2"/>
<reference evidence="1 4" key="2">
    <citation type="submission" date="2018-06" db="EMBL/GenBank/DDBJ databases">
        <authorList>
            <consortium name="Pathogen Informatics"/>
            <person name="Doyle S."/>
        </authorList>
    </citation>
    <scope>NUCLEOTIDE SEQUENCE [LARGE SCALE GENOMIC DNA]</scope>
    <source>
        <strain evidence="1 4">NCTC12714</strain>
    </source>
</reference>
<gene>
    <name evidence="2" type="ORF">LS73_009360</name>
    <name evidence="1" type="ORF">NCTC12714_00224</name>
</gene>
<dbReference type="Proteomes" id="UP000029922">
    <property type="component" value="Unassembled WGS sequence"/>
</dbReference>
<evidence type="ECO:0000313" key="3">
    <source>
        <dbReference type="Proteomes" id="UP000029922"/>
    </source>
</evidence>
<evidence type="ECO:0000313" key="2">
    <source>
        <dbReference type="EMBL" id="TLD98116.1"/>
    </source>
</evidence>
<dbReference type="Proteomes" id="UP000255139">
    <property type="component" value="Unassembled WGS sequence"/>
</dbReference>
<reference evidence="2 3" key="1">
    <citation type="journal article" date="2014" name="Genome Announc.">
        <title>Draft genome sequences of eight enterohepatic helicobacter species isolated from both laboratory and wild rodents.</title>
        <authorList>
            <person name="Sheh A."/>
            <person name="Shen Z."/>
            <person name="Fox J.G."/>
        </authorList>
    </citation>
    <scope>NUCLEOTIDE SEQUENCE [LARGE SCALE GENOMIC DNA]</scope>
    <source>
        <strain evidence="2 3">ST1</strain>
    </source>
</reference>
<organism evidence="1 4">
    <name type="scientific">Helicobacter muridarum</name>
    <dbReference type="NCBI Taxonomy" id="216"/>
    <lineage>
        <taxon>Bacteria</taxon>
        <taxon>Pseudomonadati</taxon>
        <taxon>Campylobacterota</taxon>
        <taxon>Epsilonproteobacteria</taxon>
        <taxon>Campylobacterales</taxon>
        <taxon>Helicobacteraceae</taxon>
        <taxon>Helicobacter</taxon>
    </lineage>
</organism>
<dbReference type="EMBL" id="UGJE01000002">
    <property type="protein sequence ID" value="STQ85439.1"/>
    <property type="molecule type" value="Genomic_DNA"/>
</dbReference>
<evidence type="ECO:0000313" key="4">
    <source>
        <dbReference type="Proteomes" id="UP000255139"/>
    </source>
</evidence>
<evidence type="ECO:0000313" key="1">
    <source>
        <dbReference type="EMBL" id="STQ85439.1"/>
    </source>
</evidence>